<sequence length="133" mass="14138">MKNRLLLAGVAALALALAGCSAPAGKPTPINEPRTVMQKAMSECQLISVSTGLKLGDENHTLILDGKGEEDAAGMSFDSELCVLKALKVTDAVLNEIETTRALDGRQEASWGKIDASWTYHPDNGLDITLTEK</sequence>
<evidence type="ECO:0008006" key="4">
    <source>
        <dbReference type="Google" id="ProtNLM"/>
    </source>
</evidence>
<dbReference type="PROSITE" id="PS51257">
    <property type="entry name" value="PROKAR_LIPOPROTEIN"/>
    <property type="match status" value="1"/>
</dbReference>
<proteinExistence type="predicted"/>
<evidence type="ECO:0000313" key="2">
    <source>
        <dbReference type="EMBL" id="MDN4598439.1"/>
    </source>
</evidence>
<feature type="chain" id="PRO_5045565747" description="Lipoprotein" evidence="1">
    <location>
        <begin position="25"/>
        <end position="133"/>
    </location>
</feature>
<keyword evidence="1" id="KW-0732">Signal</keyword>
<evidence type="ECO:0000313" key="3">
    <source>
        <dbReference type="Proteomes" id="UP001174210"/>
    </source>
</evidence>
<dbReference type="RefSeq" id="WP_301219782.1">
    <property type="nucleotide sequence ID" value="NZ_JAROCB010000004.1"/>
</dbReference>
<accession>A0ABT8J2G4</accession>
<evidence type="ECO:0000256" key="1">
    <source>
        <dbReference type="SAM" id="SignalP"/>
    </source>
</evidence>
<name>A0ABT8J2G4_9MICO</name>
<comment type="caution">
    <text evidence="2">The sequence shown here is derived from an EMBL/GenBank/DDBJ whole genome shotgun (WGS) entry which is preliminary data.</text>
</comment>
<dbReference type="EMBL" id="JAROCB010000004">
    <property type="protein sequence ID" value="MDN4598439.1"/>
    <property type="molecule type" value="Genomic_DNA"/>
</dbReference>
<dbReference type="Proteomes" id="UP001174210">
    <property type="component" value="Unassembled WGS sequence"/>
</dbReference>
<protein>
    <recommendedName>
        <fullName evidence="4">Lipoprotein</fullName>
    </recommendedName>
</protein>
<gene>
    <name evidence="2" type="ORF">P5G59_14900</name>
</gene>
<keyword evidence="3" id="KW-1185">Reference proteome</keyword>
<organism evidence="2 3">
    <name type="scientific">Leifsonia virtsii</name>
    <dbReference type="NCBI Taxonomy" id="3035915"/>
    <lineage>
        <taxon>Bacteria</taxon>
        <taxon>Bacillati</taxon>
        <taxon>Actinomycetota</taxon>
        <taxon>Actinomycetes</taxon>
        <taxon>Micrococcales</taxon>
        <taxon>Microbacteriaceae</taxon>
        <taxon>Leifsonia</taxon>
    </lineage>
</organism>
<feature type="signal peptide" evidence="1">
    <location>
        <begin position="1"/>
        <end position="24"/>
    </location>
</feature>
<reference evidence="2" key="1">
    <citation type="submission" date="2023-03" db="EMBL/GenBank/DDBJ databases">
        <title>MT1 and MT2 Draft Genomes of Novel Species.</title>
        <authorList>
            <person name="Venkateswaran K."/>
        </authorList>
    </citation>
    <scope>NUCLEOTIDE SEQUENCE</scope>
    <source>
        <strain evidence="2">F6_8S_P_1A</strain>
    </source>
</reference>